<gene>
    <name evidence="1" type="ORF">FHR32_000049</name>
</gene>
<dbReference type="RefSeq" id="WP_184751857.1">
    <property type="nucleotide sequence ID" value="NZ_BAABEK010000028.1"/>
</dbReference>
<dbReference type="Proteomes" id="UP000534286">
    <property type="component" value="Unassembled WGS sequence"/>
</dbReference>
<organism evidence="1 2">
    <name type="scientific">Streptosporangium album</name>
    <dbReference type="NCBI Taxonomy" id="47479"/>
    <lineage>
        <taxon>Bacteria</taxon>
        <taxon>Bacillati</taxon>
        <taxon>Actinomycetota</taxon>
        <taxon>Actinomycetes</taxon>
        <taxon>Streptosporangiales</taxon>
        <taxon>Streptosporangiaceae</taxon>
        <taxon>Streptosporangium</taxon>
    </lineage>
</organism>
<evidence type="ECO:0000313" key="2">
    <source>
        <dbReference type="Proteomes" id="UP000534286"/>
    </source>
</evidence>
<keyword evidence="2" id="KW-1185">Reference proteome</keyword>
<accession>A0A7W7W778</accession>
<dbReference type="AlphaFoldDB" id="A0A7W7W778"/>
<reference evidence="1 2" key="1">
    <citation type="submission" date="2020-08" db="EMBL/GenBank/DDBJ databases">
        <title>Sequencing the genomes of 1000 actinobacteria strains.</title>
        <authorList>
            <person name="Klenk H.-P."/>
        </authorList>
    </citation>
    <scope>NUCLEOTIDE SEQUENCE [LARGE SCALE GENOMIC DNA]</scope>
    <source>
        <strain evidence="1 2">DSM 43023</strain>
    </source>
</reference>
<name>A0A7W7W778_9ACTN</name>
<proteinExistence type="predicted"/>
<sequence length="126" mass="14064">MIPGRFRSEFTYVRQDDGQTYFKVPAAWRKVDQKALERAVTGEDPESATAQLRRQLVWSIAYDAHTAPSADHLLGYGTGDEPFVFARVAKLLPEEQDAVSLNGMRNSILPVTAPIRAEYAKVPATR</sequence>
<protein>
    <submittedName>
        <fullName evidence="1">Uncharacterized protein</fullName>
    </submittedName>
</protein>
<evidence type="ECO:0000313" key="1">
    <source>
        <dbReference type="EMBL" id="MBB4935744.1"/>
    </source>
</evidence>
<comment type="caution">
    <text evidence="1">The sequence shown here is derived from an EMBL/GenBank/DDBJ whole genome shotgun (WGS) entry which is preliminary data.</text>
</comment>
<dbReference type="EMBL" id="JACHJU010000001">
    <property type="protein sequence ID" value="MBB4935744.1"/>
    <property type="molecule type" value="Genomic_DNA"/>
</dbReference>